<protein>
    <submittedName>
        <fullName evidence="1">Uncharacterized protein</fullName>
    </submittedName>
</protein>
<evidence type="ECO:0000313" key="1">
    <source>
        <dbReference type="EMBL" id="MDQ0291106.1"/>
    </source>
</evidence>
<organism evidence="1 2">
    <name type="scientific">Oligosphaera ethanolica</name>
    <dbReference type="NCBI Taxonomy" id="760260"/>
    <lineage>
        <taxon>Bacteria</taxon>
        <taxon>Pseudomonadati</taxon>
        <taxon>Lentisphaerota</taxon>
        <taxon>Oligosphaeria</taxon>
        <taxon>Oligosphaerales</taxon>
        <taxon>Oligosphaeraceae</taxon>
        <taxon>Oligosphaera</taxon>
    </lineage>
</organism>
<evidence type="ECO:0000313" key="2">
    <source>
        <dbReference type="Proteomes" id="UP001238163"/>
    </source>
</evidence>
<proteinExistence type="predicted"/>
<dbReference type="EMBL" id="JAUSVL010000001">
    <property type="protein sequence ID" value="MDQ0291106.1"/>
    <property type="molecule type" value="Genomic_DNA"/>
</dbReference>
<accession>A0AAE3VIN1</accession>
<name>A0AAE3VIN1_9BACT</name>
<comment type="caution">
    <text evidence="1">The sequence shown here is derived from an EMBL/GenBank/DDBJ whole genome shotgun (WGS) entry which is preliminary data.</text>
</comment>
<reference evidence="1" key="1">
    <citation type="submission" date="2023-07" db="EMBL/GenBank/DDBJ databases">
        <title>Genomic Encyclopedia of Type Strains, Phase IV (KMG-IV): sequencing the most valuable type-strain genomes for metagenomic binning, comparative biology and taxonomic classification.</title>
        <authorList>
            <person name="Goeker M."/>
        </authorList>
    </citation>
    <scope>NUCLEOTIDE SEQUENCE</scope>
    <source>
        <strain evidence="1">DSM 24202</strain>
    </source>
</reference>
<keyword evidence="2" id="KW-1185">Reference proteome</keyword>
<sequence length="169" mass="19506">MRRKKHLWRPLLKLLLVAGVAAGLFYWLRPSEEKRIRKQFQRLSEAIEKSGDEGNASAAVKMFALGNLLHEQIDISIRDFPYNGEQSAETLISLATRGRSFFRTISVDIYDIEVILIDHELADARCVARVAVESDNYRDHGVRHFMASLAKIDKSWQFTGFREDELLRK</sequence>
<dbReference type="RefSeq" id="WP_307263404.1">
    <property type="nucleotide sequence ID" value="NZ_JAUSVL010000001.1"/>
</dbReference>
<dbReference type="AlphaFoldDB" id="A0AAE3VIN1"/>
<dbReference type="Proteomes" id="UP001238163">
    <property type="component" value="Unassembled WGS sequence"/>
</dbReference>
<gene>
    <name evidence="1" type="ORF">J3R75_003213</name>
</gene>